<evidence type="ECO:0000259" key="4">
    <source>
        <dbReference type="Pfam" id="PF00370"/>
    </source>
</evidence>
<geneLocation type="plasmid" evidence="5 6">
    <name>pPP1</name>
</geneLocation>
<comment type="similarity">
    <text evidence="1">Belongs to the FGGY kinase family.</text>
</comment>
<dbReference type="SUPFAM" id="SSF53067">
    <property type="entry name" value="Actin-like ATPase domain"/>
    <property type="match status" value="2"/>
</dbReference>
<keyword evidence="6" id="KW-1185">Reference proteome</keyword>
<evidence type="ECO:0000313" key="5">
    <source>
        <dbReference type="EMBL" id="BDD00770.1"/>
    </source>
</evidence>
<dbReference type="Gene3D" id="3.30.420.40">
    <property type="match status" value="2"/>
</dbReference>
<keyword evidence="3 5" id="KW-0418">Kinase</keyword>
<accession>A0ABM7VII9</accession>
<dbReference type="InterPro" id="IPR050406">
    <property type="entry name" value="FGGY_Carb_Kinase"/>
</dbReference>
<evidence type="ECO:0000256" key="1">
    <source>
        <dbReference type="ARBA" id="ARBA00009156"/>
    </source>
</evidence>
<reference evidence="5 6" key="1">
    <citation type="submission" date="2021-12" db="EMBL/GenBank/DDBJ databases">
        <title>Genome sequencing of bacteria with rrn-lacking chromosome and rrn-plasmid.</title>
        <authorList>
            <person name="Anda M."/>
            <person name="Iwasaki W."/>
        </authorList>
    </citation>
    <scope>NUCLEOTIDE SEQUENCE [LARGE SCALE GENOMIC DNA]</scope>
    <source>
        <strain evidence="5 6">NBRC 101262</strain>
        <plasmid evidence="5 6">pPP1</plasmid>
    </source>
</reference>
<organism evidence="5 6">
    <name type="scientific">Persicobacter psychrovividus</name>
    <dbReference type="NCBI Taxonomy" id="387638"/>
    <lineage>
        <taxon>Bacteria</taxon>
        <taxon>Pseudomonadati</taxon>
        <taxon>Bacteroidota</taxon>
        <taxon>Cytophagia</taxon>
        <taxon>Cytophagales</taxon>
        <taxon>Persicobacteraceae</taxon>
        <taxon>Persicobacter</taxon>
    </lineage>
</organism>
<evidence type="ECO:0000256" key="3">
    <source>
        <dbReference type="ARBA" id="ARBA00022777"/>
    </source>
</evidence>
<proteinExistence type="inferred from homology"/>
<evidence type="ECO:0000256" key="2">
    <source>
        <dbReference type="ARBA" id="ARBA00022679"/>
    </source>
</evidence>
<keyword evidence="5" id="KW-0614">Plasmid</keyword>
<dbReference type="InterPro" id="IPR043129">
    <property type="entry name" value="ATPase_NBD"/>
</dbReference>
<feature type="domain" description="Carbohydrate kinase FGGY N-terminal" evidence="4">
    <location>
        <begin position="8"/>
        <end position="191"/>
    </location>
</feature>
<dbReference type="Proteomes" id="UP001354989">
    <property type="component" value="Plasmid pPP1"/>
</dbReference>
<dbReference type="EMBL" id="AP025293">
    <property type="protein sequence ID" value="BDD00770.1"/>
    <property type="molecule type" value="Genomic_DNA"/>
</dbReference>
<evidence type="ECO:0000313" key="6">
    <source>
        <dbReference type="Proteomes" id="UP001354989"/>
    </source>
</evidence>
<gene>
    <name evidence="5" type="ORF">PEPS_30500</name>
</gene>
<keyword evidence="2" id="KW-0808">Transferase</keyword>
<name>A0ABM7VII9_9BACT</name>
<dbReference type="GO" id="GO:0016301">
    <property type="term" value="F:kinase activity"/>
    <property type="evidence" value="ECO:0007669"/>
    <property type="project" value="UniProtKB-KW"/>
</dbReference>
<protein>
    <submittedName>
        <fullName evidence="5">Carbohydrate kinase</fullName>
    </submittedName>
</protein>
<dbReference type="PANTHER" id="PTHR43095">
    <property type="entry name" value="SUGAR KINASE"/>
    <property type="match status" value="1"/>
</dbReference>
<dbReference type="InterPro" id="IPR018484">
    <property type="entry name" value="FGGY_N"/>
</dbReference>
<dbReference type="RefSeq" id="WP_338398566.1">
    <property type="nucleotide sequence ID" value="NZ_AP025293.1"/>
</dbReference>
<dbReference type="Pfam" id="PF00370">
    <property type="entry name" value="FGGY_N"/>
    <property type="match status" value="1"/>
</dbReference>
<sequence>MIPITVDLIFDIGRTNKKVFVLGQQSEILDQQYKNFEETVDEDGFPSEDLQAVSAWVLEMVDHYVFLPKYNVKGVNFSTYGASMVHLDEDGKIVGTFYNYLKEFPAETAARLKKHYPNLDDFSIATQSPYMGFLNSGLQLLFLKYERPESFARIDCSLHLPQYFTFLLTGQKYSEFTSIGCHTGLWDLERKSCAKWLKDENLLKLLPVPSPTDQVIETVYKGVKLNVGLGIHDSSSTLIPYLQQTEEPFVLLSTGTWSISMNPFNQSMLDEQTLAQDCMNFMTINGQSVLASRLLLGKHYAEQVKLLNAHFGVNEDLHKTLPYQVKKSKRKEANQCLFNHHLIAIERFGLQSATKVDLSIFQDFEEAYWHLMDELTDAQVKVLELALGGQTSGKIFVDGGFVHNQYFMQMLKEKLPTHQFLVTEQGNGACIGAAIMLNDTAVLHHKLQNKVIC</sequence>